<protein>
    <submittedName>
        <fullName evidence="2">Uncharacterized protein</fullName>
    </submittedName>
</protein>
<sequence>MQVAVWPVGAALLSSAGFVGPERSKVGRFYRTRPCHGLLTLRQAAGSRAERGRAGLLTPHVVLCSGRSPPPRPWWHRKGSQRGLSGGQRGPNKAFSLESAPRVWTRFSQRSAYSAPGAVLGAGPGGDPGRCVPRLPSHIGNGGDRRPFLPQSSCL</sequence>
<gene>
    <name evidence="2" type="ORF">mMyoMyo1_011281</name>
</gene>
<feature type="region of interest" description="Disordered" evidence="1">
    <location>
        <begin position="68"/>
        <end position="96"/>
    </location>
</feature>
<evidence type="ECO:0000313" key="3">
    <source>
        <dbReference type="Proteomes" id="UP000527355"/>
    </source>
</evidence>
<dbReference type="EMBL" id="JABWUV010000047">
    <property type="protein sequence ID" value="KAF6268345.1"/>
    <property type="molecule type" value="Genomic_DNA"/>
</dbReference>
<evidence type="ECO:0000256" key="1">
    <source>
        <dbReference type="SAM" id="MobiDB-lite"/>
    </source>
</evidence>
<evidence type="ECO:0000313" key="2">
    <source>
        <dbReference type="EMBL" id="KAF6268345.1"/>
    </source>
</evidence>
<proteinExistence type="predicted"/>
<comment type="caution">
    <text evidence="2">The sequence shown here is derived from an EMBL/GenBank/DDBJ whole genome shotgun (WGS) entry which is preliminary data.</text>
</comment>
<dbReference type="AlphaFoldDB" id="A0A7J7QX98"/>
<dbReference type="Proteomes" id="UP000527355">
    <property type="component" value="Unassembled WGS sequence"/>
</dbReference>
<accession>A0A7J7QX98</accession>
<organism evidence="2 3">
    <name type="scientific">Myotis myotis</name>
    <name type="common">Greater mouse-eared bat</name>
    <name type="synonym">Vespertilio myotis</name>
    <dbReference type="NCBI Taxonomy" id="51298"/>
    <lineage>
        <taxon>Eukaryota</taxon>
        <taxon>Metazoa</taxon>
        <taxon>Chordata</taxon>
        <taxon>Craniata</taxon>
        <taxon>Vertebrata</taxon>
        <taxon>Euteleostomi</taxon>
        <taxon>Mammalia</taxon>
        <taxon>Eutheria</taxon>
        <taxon>Laurasiatheria</taxon>
        <taxon>Chiroptera</taxon>
        <taxon>Yangochiroptera</taxon>
        <taxon>Vespertilionidae</taxon>
        <taxon>Myotis</taxon>
    </lineage>
</organism>
<feature type="region of interest" description="Disordered" evidence="1">
    <location>
        <begin position="134"/>
        <end position="155"/>
    </location>
</feature>
<keyword evidence="3" id="KW-1185">Reference proteome</keyword>
<name>A0A7J7QX98_MYOMY</name>
<reference evidence="2 3" key="1">
    <citation type="journal article" date="2020" name="Nature">
        <title>Six reference-quality genomes reveal evolution of bat adaptations.</title>
        <authorList>
            <person name="Jebb D."/>
            <person name="Huang Z."/>
            <person name="Pippel M."/>
            <person name="Hughes G.M."/>
            <person name="Lavrichenko K."/>
            <person name="Devanna P."/>
            <person name="Winkler S."/>
            <person name="Jermiin L.S."/>
            <person name="Skirmuntt E.C."/>
            <person name="Katzourakis A."/>
            <person name="Burkitt-Gray L."/>
            <person name="Ray D.A."/>
            <person name="Sullivan K.A.M."/>
            <person name="Roscito J.G."/>
            <person name="Kirilenko B.M."/>
            <person name="Davalos L.M."/>
            <person name="Corthals A.P."/>
            <person name="Power M.L."/>
            <person name="Jones G."/>
            <person name="Ransome R.D."/>
            <person name="Dechmann D.K.N."/>
            <person name="Locatelli A.G."/>
            <person name="Puechmaille S.J."/>
            <person name="Fedrigo O."/>
            <person name="Jarvis E.D."/>
            <person name="Hiller M."/>
            <person name="Vernes S.C."/>
            <person name="Myers E.W."/>
            <person name="Teeling E.C."/>
        </authorList>
    </citation>
    <scope>NUCLEOTIDE SEQUENCE [LARGE SCALE GENOMIC DNA]</scope>
    <source>
        <strain evidence="2">MMyoMyo1</strain>
        <tissue evidence="2">Flight muscle</tissue>
    </source>
</reference>